<sequence length="199" mass="21773">MAFDRPLDIAIVGAINAALLLVIFGRILVGVRSRSPEPADGPRRADPVVVWVIVAMALYYVVFAAWIVRPGLAGPLLVDPRPWSAISGIVLAAASIALIVWTFLVFGSWRLRAEIDADHELMTGGPFALIRHPIYTGVIGAYASTLLMVPRAGFLVAVLLIVVTHDVRARTEEGVLRKAFGQRYTTYIDHTKRFVPALY</sequence>
<keyword evidence="2 5" id="KW-0812">Transmembrane</keyword>
<dbReference type="InterPro" id="IPR052527">
    <property type="entry name" value="Metal_cation-efflux_comp"/>
</dbReference>
<evidence type="ECO:0000256" key="4">
    <source>
        <dbReference type="ARBA" id="ARBA00023136"/>
    </source>
</evidence>
<dbReference type="Gene3D" id="1.20.120.1630">
    <property type="match status" value="1"/>
</dbReference>
<keyword evidence="4 5" id="KW-0472">Membrane</keyword>
<evidence type="ECO:0000313" key="6">
    <source>
        <dbReference type="EMBL" id="MBP2187910.1"/>
    </source>
</evidence>
<dbReference type="RefSeq" id="WP_209884821.1">
    <property type="nucleotide sequence ID" value="NZ_JAGGMR010000001.1"/>
</dbReference>
<dbReference type="PANTHER" id="PTHR43847">
    <property type="entry name" value="BLL3993 PROTEIN"/>
    <property type="match status" value="1"/>
</dbReference>
<keyword evidence="7" id="KW-1185">Reference proteome</keyword>
<evidence type="ECO:0000256" key="3">
    <source>
        <dbReference type="ARBA" id="ARBA00022989"/>
    </source>
</evidence>
<dbReference type="EMBL" id="JAGGMR010000001">
    <property type="protein sequence ID" value="MBP2187910.1"/>
    <property type="molecule type" value="Genomic_DNA"/>
</dbReference>
<feature type="transmembrane region" description="Helical" evidence="5">
    <location>
        <begin position="7"/>
        <end position="28"/>
    </location>
</feature>
<protein>
    <submittedName>
        <fullName evidence="6">Protein-S-isoprenylcysteine O-methyltransferase Ste14</fullName>
    </submittedName>
</protein>
<evidence type="ECO:0000256" key="1">
    <source>
        <dbReference type="ARBA" id="ARBA00004127"/>
    </source>
</evidence>
<feature type="transmembrane region" description="Helical" evidence="5">
    <location>
        <begin position="89"/>
        <end position="109"/>
    </location>
</feature>
<gene>
    <name evidence="6" type="ORF">BJ987_000811</name>
</gene>
<accession>A0ABS4Q9U4</accession>
<evidence type="ECO:0000256" key="5">
    <source>
        <dbReference type="SAM" id="Phobius"/>
    </source>
</evidence>
<dbReference type="Pfam" id="PF04191">
    <property type="entry name" value="PEMT"/>
    <property type="match status" value="1"/>
</dbReference>
<reference evidence="6 7" key="1">
    <citation type="submission" date="2021-03" db="EMBL/GenBank/DDBJ databases">
        <title>Sequencing the genomes of 1000 actinobacteria strains.</title>
        <authorList>
            <person name="Klenk H.-P."/>
        </authorList>
    </citation>
    <scope>NUCLEOTIDE SEQUENCE [LARGE SCALE GENOMIC DNA]</scope>
    <source>
        <strain evidence="6 7">DSM 45516</strain>
    </source>
</reference>
<organism evidence="6 7">
    <name type="scientific">Nocardia goodfellowii</name>
    <dbReference type="NCBI Taxonomy" id="882446"/>
    <lineage>
        <taxon>Bacteria</taxon>
        <taxon>Bacillati</taxon>
        <taxon>Actinomycetota</taxon>
        <taxon>Actinomycetes</taxon>
        <taxon>Mycobacteriales</taxon>
        <taxon>Nocardiaceae</taxon>
        <taxon>Nocardia</taxon>
    </lineage>
</organism>
<comment type="subcellular location">
    <subcellularLocation>
        <location evidence="1">Endomembrane system</location>
        <topology evidence="1">Multi-pass membrane protein</topology>
    </subcellularLocation>
</comment>
<dbReference type="PANTHER" id="PTHR43847:SF1">
    <property type="entry name" value="BLL3993 PROTEIN"/>
    <property type="match status" value="1"/>
</dbReference>
<name>A0ABS4Q9U4_9NOCA</name>
<proteinExistence type="predicted"/>
<keyword evidence="3 5" id="KW-1133">Transmembrane helix</keyword>
<feature type="transmembrane region" description="Helical" evidence="5">
    <location>
        <begin position="48"/>
        <end position="68"/>
    </location>
</feature>
<dbReference type="Proteomes" id="UP001519325">
    <property type="component" value="Unassembled WGS sequence"/>
</dbReference>
<dbReference type="InterPro" id="IPR007318">
    <property type="entry name" value="Phopholipid_MeTrfase"/>
</dbReference>
<evidence type="ECO:0000256" key="2">
    <source>
        <dbReference type="ARBA" id="ARBA00022692"/>
    </source>
</evidence>
<evidence type="ECO:0000313" key="7">
    <source>
        <dbReference type="Proteomes" id="UP001519325"/>
    </source>
</evidence>
<comment type="caution">
    <text evidence="6">The sequence shown here is derived from an EMBL/GenBank/DDBJ whole genome shotgun (WGS) entry which is preliminary data.</text>
</comment>